<accession>A0A656AIV6</accession>
<dbReference type="AlphaFoldDB" id="A0A656AIV6"/>
<proteinExistence type="predicted"/>
<dbReference type="EMBL" id="CWQY01000029">
    <property type="protein sequence ID" value="CSD13082.1"/>
    <property type="molecule type" value="Genomic_DNA"/>
</dbReference>
<dbReference type="Proteomes" id="UP000041770">
    <property type="component" value="Unassembled WGS sequence"/>
</dbReference>
<evidence type="ECO:0000313" key="1">
    <source>
        <dbReference type="EMBL" id="CSD13082.1"/>
    </source>
</evidence>
<gene>
    <name evidence="1" type="ORF">ERS013200_03274</name>
</gene>
<reference evidence="1 2" key="1">
    <citation type="submission" date="2015-07" db="EMBL/GenBank/DDBJ databases">
        <authorList>
            <consortium name="Pathogen Informatics"/>
        </authorList>
    </citation>
    <scope>NUCLEOTIDE SEQUENCE [LARGE SCALE GENOMIC DNA]</scope>
    <source>
        <strain evidence="1 2">A316</strain>
    </source>
</reference>
<protein>
    <submittedName>
        <fullName evidence="1">Uncharacterized protein</fullName>
    </submittedName>
</protein>
<name>A0A656AIV6_VIBCL</name>
<sequence length="53" mass="6341">MICFLYDNSGAFESLTFNEWLTVVRSQQNFFQLSDQWVAWVCTSTLVIKRFNR</sequence>
<evidence type="ECO:0000313" key="2">
    <source>
        <dbReference type="Proteomes" id="UP000041770"/>
    </source>
</evidence>
<organism evidence="1 2">
    <name type="scientific">Vibrio cholerae</name>
    <dbReference type="NCBI Taxonomy" id="666"/>
    <lineage>
        <taxon>Bacteria</taxon>
        <taxon>Pseudomonadati</taxon>
        <taxon>Pseudomonadota</taxon>
        <taxon>Gammaproteobacteria</taxon>
        <taxon>Vibrionales</taxon>
        <taxon>Vibrionaceae</taxon>
        <taxon>Vibrio</taxon>
    </lineage>
</organism>